<evidence type="ECO:0000313" key="4">
    <source>
        <dbReference type="EMBL" id="SVB84200.1"/>
    </source>
</evidence>
<keyword evidence="2" id="KW-0560">Oxidoreductase</keyword>
<protein>
    <recommendedName>
        <fullName evidence="1">peptide-methionine (S)-S-oxide reductase</fullName>
        <ecNumber evidence="1">1.8.4.11</ecNumber>
    </recommendedName>
</protein>
<evidence type="ECO:0000256" key="1">
    <source>
        <dbReference type="ARBA" id="ARBA00012502"/>
    </source>
</evidence>
<gene>
    <name evidence="4" type="ORF">METZ01_LOCUS237054</name>
</gene>
<dbReference type="NCBIfam" id="TIGR00401">
    <property type="entry name" value="msrA"/>
    <property type="match status" value="1"/>
</dbReference>
<dbReference type="PANTHER" id="PTHR43774">
    <property type="entry name" value="PEPTIDE METHIONINE SULFOXIDE REDUCTASE"/>
    <property type="match status" value="1"/>
</dbReference>
<dbReference type="PANTHER" id="PTHR43774:SF1">
    <property type="entry name" value="PEPTIDE METHIONINE SULFOXIDE REDUCTASE MSRA 2"/>
    <property type="match status" value="1"/>
</dbReference>
<proteinExistence type="predicted"/>
<sequence>QITYEQILNVFWQAHDPTTLNRQGNDVGTQYRSVIFYHDDNQKTIATESKKDADDSSYWQDPIVTDVIEINKYSDAEDYHHNYYKDNPNQPYCIFVIKPKLDKLEKKGIIE</sequence>
<dbReference type="SUPFAM" id="SSF55068">
    <property type="entry name" value="Peptide methionine sulfoxide reductase"/>
    <property type="match status" value="1"/>
</dbReference>
<dbReference type="EMBL" id="UINC01060080">
    <property type="protein sequence ID" value="SVB84200.1"/>
    <property type="molecule type" value="Genomic_DNA"/>
</dbReference>
<feature type="domain" description="Peptide methionine sulphoxide reductase MsrA" evidence="3">
    <location>
        <begin position="1"/>
        <end position="93"/>
    </location>
</feature>
<reference evidence="4" key="1">
    <citation type="submission" date="2018-05" db="EMBL/GenBank/DDBJ databases">
        <authorList>
            <person name="Lanie J.A."/>
            <person name="Ng W.-L."/>
            <person name="Kazmierczak K.M."/>
            <person name="Andrzejewski T.M."/>
            <person name="Davidsen T.M."/>
            <person name="Wayne K.J."/>
            <person name="Tettelin H."/>
            <person name="Glass J.I."/>
            <person name="Rusch D."/>
            <person name="Podicherti R."/>
            <person name="Tsui H.-C.T."/>
            <person name="Winkler M.E."/>
        </authorList>
    </citation>
    <scope>NUCLEOTIDE SEQUENCE</scope>
</reference>
<dbReference type="Pfam" id="PF01625">
    <property type="entry name" value="PMSR"/>
    <property type="match status" value="1"/>
</dbReference>
<organism evidence="4">
    <name type="scientific">marine metagenome</name>
    <dbReference type="NCBI Taxonomy" id="408172"/>
    <lineage>
        <taxon>unclassified sequences</taxon>
        <taxon>metagenomes</taxon>
        <taxon>ecological metagenomes</taxon>
    </lineage>
</organism>
<accession>A0A382HA82</accession>
<evidence type="ECO:0000259" key="3">
    <source>
        <dbReference type="Pfam" id="PF01625"/>
    </source>
</evidence>
<dbReference type="InterPro" id="IPR036509">
    <property type="entry name" value="Met_Sox_Rdtase_MsrA_sf"/>
</dbReference>
<evidence type="ECO:0000256" key="2">
    <source>
        <dbReference type="ARBA" id="ARBA00023002"/>
    </source>
</evidence>
<dbReference type="Gene3D" id="3.30.1060.10">
    <property type="entry name" value="Peptide methionine sulphoxide reductase MsrA"/>
    <property type="match status" value="1"/>
</dbReference>
<dbReference type="EC" id="1.8.4.11" evidence="1"/>
<feature type="non-terminal residue" evidence="4">
    <location>
        <position position="1"/>
    </location>
</feature>
<dbReference type="InterPro" id="IPR002569">
    <property type="entry name" value="Met_Sox_Rdtase_MsrA_dom"/>
</dbReference>
<dbReference type="GO" id="GO:0008113">
    <property type="term" value="F:peptide-methionine (S)-S-oxide reductase activity"/>
    <property type="evidence" value="ECO:0007669"/>
    <property type="project" value="UniProtKB-EC"/>
</dbReference>
<dbReference type="AlphaFoldDB" id="A0A382HA82"/>
<name>A0A382HA82_9ZZZZ</name>